<dbReference type="RefSeq" id="WP_008486593.1">
    <property type="nucleotide sequence ID" value="NZ_AMRI01000036.1"/>
</dbReference>
<evidence type="ECO:0000256" key="7">
    <source>
        <dbReference type="SAM" id="SignalP"/>
    </source>
</evidence>
<dbReference type="PATRIC" id="fig|745411.4.peg.3537"/>
<evidence type="ECO:0000256" key="5">
    <source>
        <dbReference type="ARBA" id="ARBA00023316"/>
    </source>
</evidence>
<dbReference type="InterPro" id="IPR002508">
    <property type="entry name" value="MurNAc-LAA_cat"/>
</dbReference>
<dbReference type="InterPro" id="IPR018392">
    <property type="entry name" value="LysM"/>
</dbReference>
<keyword evidence="7" id="KW-0732">Signal</keyword>
<name>K2IZ78_9GAMM</name>
<keyword evidence="10" id="KW-1185">Reference proteome</keyword>
<dbReference type="eggNOG" id="COG0860">
    <property type="taxonomic scope" value="Bacteria"/>
</dbReference>
<dbReference type="EC" id="3.5.1.28" evidence="3"/>
<dbReference type="OrthoDB" id="9806267at2"/>
<evidence type="ECO:0000256" key="4">
    <source>
        <dbReference type="ARBA" id="ARBA00022801"/>
    </source>
</evidence>
<feature type="region of interest" description="Disordered" evidence="6">
    <location>
        <begin position="123"/>
        <end position="155"/>
    </location>
</feature>
<dbReference type="PANTHER" id="PTHR30404">
    <property type="entry name" value="N-ACETYLMURAMOYL-L-ALANINE AMIDASE"/>
    <property type="match status" value="1"/>
</dbReference>
<dbReference type="SMART" id="SM00257">
    <property type="entry name" value="LysM"/>
    <property type="match status" value="1"/>
</dbReference>
<evidence type="ECO:0000256" key="1">
    <source>
        <dbReference type="ARBA" id="ARBA00001561"/>
    </source>
</evidence>
<proteinExistence type="inferred from homology"/>
<dbReference type="InterPro" id="IPR050695">
    <property type="entry name" value="N-acetylmuramoyl_amidase_3"/>
</dbReference>
<sequence length="448" mass="48547">MTKWLSGFLLWLCCWPLFANSLDDVRVWPSDDKTRVVLDLAEAPDFSYFLLKSPERLVVDIYKTGQKVKLPLKVDDSPLISKVRNSTPKDKGSIRLVLELKQATKASLFALAPAEGNGHRLVIDLGGDGPTGSPKGSSQASPSVKPPAPVPVKAPAQGRDIVVAIDPGHGGHDPGSIGRHKTYEKHVTLAIAKKLQADINKVPGMSAVLTRSTDTFIEVMDRADIARQKKADILVSIHADSVNSAQPRGASVWVLNNSRAKRVIGKWVDEKDRHSELLGGAAEVLEDTKQEQYLAQALLDMSMDHSRSVGQGIGSTILKELGKVTKLHKNRPQPNSLGVLTAPDIPSVLVETGFISNPEEEKLLANGWHQGRLAGALAQALKEYFTAWPPQGTLFAQQGSKRVHLVSRGESLSVLASRYGTTVSAIRHANSLKSDVLWVGQKLTIPSN</sequence>
<dbReference type="PROSITE" id="PS51782">
    <property type="entry name" value="LYSM"/>
    <property type="match status" value="1"/>
</dbReference>
<dbReference type="CDD" id="cd02696">
    <property type="entry name" value="MurNAc-LAA"/>
    <property type="match status" value="1"/>
</dbReference>
<keyword evidence="5" id="KW-0961">Cell wall biogenesis/degradation</keyword>
<dbReference type="EMBL" id="AMRI01000036">
    <property type="protein sequence ID" value="EKE67862.1"/>
    <property type="molecule type" value="Genomic_DNA"/>
</dbReference>
<organism evidence="9 10">
    <name type="scientific">Gallaecimonas xiamenensis 3-C-1</name>
    <dbReference type="NCBI Taxonomy" id="745411"/>
    <lineage>
        <taxon>Bacteria</taxon>
        <taxon>Pseudomonadati</taxon>
        <taxon>Pseudomonadota</taxon>
        <taxon>Gammaproteobacteria</taxon>
        <taxon>Enterobacterales</taxon>
        <taxon>Gallaecimonadaceae</taxon>
        <taxon>Gallaecimonas</taxon>
    </lineage>
</organism>
<reference evidence="9 10" key="1">
    <citation type="journal article" date="2012" name="J. Bacteriol.">
        <title>Genome Sequence of Gallaecimonas xiamenensis Type Strain 3-C-1.</title>
        <authorList>
            <person name="Lai Q."/>
            <person name="Wang L."/>
            <person name="Wang W."/>
            <person name="Shao Z."/>
        </authorList>
    </citation>
    <scope>NUCLEOTIDE SEQUENCE [LARGE SCALE GENOMIC DNA]</scope>
    <source>
        <strain evidence="9 10">3-C-1</strain>
    </source>
</reference>
<dbReference type="SUPFAM" id="SSF53187">
    <property type="entry name" value="Zn-dependent exopeptidases"/>
    <property type="match status" value="1"/>
</dbReference>
<dbReference type="Gene3D" id="3.40.630.40">
    <property type="entry name" value="Zn-dependent exopeptidases"/>
    <property type="match status" value="1"/>
</dbReference>
<comment type="similarity">
    <text evidence="2">Belongs to the N-acetylmuramoyl-L-alanine amidase 3 family.</text>
</comment>
<dbReference type="PANTHER" id="PTHR30404:SF6">
    <property type="entry name" value="N-ACETYLMURAMOYL-L-ALANINE AMIDASE AMIB"/>
    <property type="match status" value="1"/>
</dbReference>
<evidence type="ECO:0000256" key="6">
    <source>
        <dbReference type="SAM" id="MobiDB-lite"/>
    </source>
</evidence>
<dbReference type="AlphaFoldDB" id="K2IZ78"/>
<keyword evidence="4" id="KW-0378">Hydrolase</keyword>
<dbReference type="Pfam" id="PF01520">
    <property type="entry name" value="Amidase_3"/>
    <property type="match status" value="1"/>
</dbReference>
<dbReference type="Gene3D" id="3.10.350.10">
    <property type="entry name" value="LysM domain"/>
    <property type="match status" value="1"/>
</dbReference>
<dbReference type="InterPro" id="IPR021731">
    <property type="entry name" value="AMIN_dom"/>
</dbReference>
<evidence type="ECO:0000256" key="3">
    <source>
        <dbReference type="ARBA" id="ARBA00011901"/>
    </source>
</evidence>
<feature type="signal peptide" evidence="7">
    <location>
        <begin position="1"/>
        <end position="19"/>
    </location>
</feature>
<dbReference type="GO" id="GO:0030288">
    <property type="term" value="C:outer membrane-bounded periplasmic space"/>
    <property type="evidence" value="ECO:0007669"/>
    <property type="project" value="TreeGrafter"/>
</dbReference>
<comment type="catalytic activity">
    <reaction evidence="1">
        <text>Hydrolyzes the link between N-acetylmuramoyl residues and L-amino acid residues in certain cell-wall glycopeptides.</text>
        <dbReference type="EC" id="3.5.1.28"/>
    </reaction>
</comment>
<protein>
    <recommendedName>
        <fullName evidence="3">N-acetylmuramoyl-L-alanine amidase</fullName>
        <ecNumber evidence="3">3.5.1.28</ecNumber>
    </recommendedName>
</protein>
<evidence type="ECO:0000313" key="9">
    <source>
        <dbReference type="EMBL" id="EKE67862.1"/>
    </source>
</evidence>
<dbReference type="SUPFAM" id="SSF54106">
    <property type="entry name" value="LysM domain"/>
    <property type="match status" value="1"/>
</dbReference>
<dbReference type="Pfam" id="PF01476">
    <property type="entry name" value="LysM"/>
    <property type="match status" value="1"/>
</dbReference>
<dbReference type="Proteomes" id="UP000006755">
    <property type="component" value="Unassembled WGS sequence"/>
</dbReference>
<dbReference type="Pfam" id="PF11741">
    <property type="entry name" value="AMIN"/>
    <property type="match status" value="1"/>
</dbReference>
<dbReference type="Gene3D" id="2.60.40.3500">
    <property type="match status" value="1"/>
</dbReference>
<dbReference type="SMART" id="SM00646">
    <property type="entry name" value="Ami_3"/>
    <property type="match status" value="1"/>
</dbReference>
<dbReference type="GO" id="GO:0071555">
    <property type="term" value="P:cell wall organization"/>
    <property type="evidence" value="ECO:0007669"/>
    <property type="project" value="UniProtKB-KW"/>
</dbReference>
<dbReference type="GO" id="GO:0008745">
    <property type="term" value="F:N-acetylmuramoyl-L-alanine amidase activity"/>
    <property type="evidence" value="ECO:0007669"/>
    <property type="project" value="UniProtKB-EC"/>
</dbReference>
<evidence type="ECO:0000256" key="2">
    <source>
        <dbReference type="ARBA" id="ARBA00010860"/>
    </source>
</evidence>
<comment type="caution">
    <text evidence="9">The sequence shown here is derived from an EMBL/GenBank/DDBJ whole genome shotgun (WGS) entry which is preliminary data.</text>
</comment>
<evidence type="ECO:0000313" key="10">
    <source>
        <dbReference type="Proteomes" id="UP000006755"/>
    </source>
</evidence>
<dbReference type="GO" id="GO:0009253">
    <property type="term" value="P:peptidoglycan catabolic process"/>
    <property type="evidence" value="ECO:0007669"/>
    <property type="project" value="InterPro"/>
</dbReference>
<evidence type="ECO:0000259" key="8">
    <source>
        <dbReference type="PROSITE" id="PS51782"/>
    </source>
</evidence>
<feature type="domain" description="LysM" evidence="8">
    <location>
        <begin position="402"/>
        <end position="445"/>
    </location>
</feature>
<dbReference type="InterPro" id="IPR036779">
    <property type="entry name" value="LysM_dom_sf"/>
</dbReference>
<accession>K2IZ78</accession>
<feature type="chain" id="PRO_5003858962" description="N-acetylmuramoyl-L-alanine amidase" evidence="7">
    <location>
        <begin position="20"/>
        <end position="448"/>
    </location>
</feature>
<dbReference type="STRING" id="745411.B3C1_17992"/>
<gene>
    <name evidence="9" type="ORF">B3C1_17992</name>
</gene>